<organism evidence="13 14">
    <name type="scientific">Gracilimonas mengyeensis</name>
    <dbReference type="NCBI Taxonomy" id="1302730"/>
    <lineage>
        <taxon>Bacteria</taxon>
        <taxon>Pseudomonadati</taxon>
        <taxon>Balneolota</taxon>
        <taxon>Balneolia</taxon>
        <taxon>Balneolales</taxon>
        <taxon>Balneolaceae</taxon>
        <taxon>Gracilimonas</taxon>
    </lineage>
</organism>
<dbReference type="GO" id="GO:0031992">
    <property type="term" value="F:energy transducer activity"/>
    <property type="evidence" value="ECO:0007669"/>
    <property type="project" value="InterPro"/>
</dbReference>
<name>A0A521B728_9BACT</name>
<evidence type="ECO:0000256" key="4">
    <source>
        <dbReference type="ARBA" id="ARBA00022475"/>
    </source>
</evidence>
<dbReference type="PANTHER" id="PTHR33446:SF2">
    <property type="entry name" value="PROTEIN TONB"/>
    <property type="match status" value="1"/>
</dbReference>
<dbReference type="SUPFAM" id="SSF74653">
    <property type="entry name" value="TolA/TonB C-terminal domain"/>
    <property type="match status" value="1"/>
</dbReference>
<dbReference type="InterPro" id="IPR006260">
    <property type="entry name" value="TonB/TolA_C"/>
</dbReference>
<evidence type="ECO:0000256" key="11">
    <source>
        <dbReference type="SAM" id="Phobius"/>
    </source>
</evidence>
<dbReference type="GO" id="GO:0015031">
    <property type="term" value="P:protein transport"/>
    <property type="evidence" value="ECO:0007669"/>
    <property type="project" value="UniProtKB-KW"/>
</dbReference>
<keyword evidence="5" id="KW-0997">Cell inner membrane</keyword>
<keyword evidence="7" id="KW-0653">Protein transport</keyword>
<dbReference type="InterPro" id="IPR037682">
    <property type="entry name" value="TonB_C"/>
</dbReference>
<dbReference type="GO" id="GO:0055085">
    <property type="term" value="P:transmembrane transport"/>
    <property type="evidence" value="ECO:0007669"/>
    <property type="project" value="InterPro"/>
</dbReference>
<dbReference type="AlphaFoldDB" id="A0A521B728"/>
<dbReference type="Gene3D" id="3.30.1150.10">
    <property type="match status" value="1"/>
</dbReference>
<feature type="transmembrane region" description="Helical" evidence="11">
    <location>
        <begin position="20"/>
        <end position="41"/>
    </location>
</feature>
<keyword evidence="4" id="KW-1003">Cell membrane</keyword>
<dbReference type="GO" id="GO:0030288">
    <property type="term" value="C:outer membrane-bounded periplasmic space"/>
    <property type="evidence" value="ECO:0007669"/>
    <property type="project" value="InterPro"/>
</dbReference>
<comment type="similarity">
    <text evidence="2">Belongs to the TonB family.</text>
</comment>
<keyword evidence="9 11" id="KW-0472">Membrane</keyword>
<dbReference type="PANTHER" id="PTHR33446">
    <property type="entry name" value="PROTEIN TONB-RELATED"/>
    <property type="match status" value="1"/>
</dbReference>
<protein>
    <submittedName>
        <fullName evidence="13">Outer membrane transport energization protein TonB</fullName>
    </submittedName>
</protein>
<feature type="domain" description="TonB C-terminal" evidence="12">
    <location>
        <begin position="130"/>
        <end position="220"/>
    </location>
</feature>
<evidence type="ECO:0000256" key="9">
    <source>
        <dbReference type="ARBA" id="ARBA00023136"/>
    </source>
</evidence>
<keyword evidence="8 11" id="KW-1133">Transmembrane helix</keyword>
<dbReference type="InterPro" id="IPR051045">
    <property type="entry name" value="TonB-dependent_transducer"/>
</dbReference>
<reference evidence="13 14" key="1">
    <citation type="submission" date="2017-05" db="EMBL/GenBank/DDBJ databases">
        <authorList>
            <person name="Varghese N."/>
            <person name="Submissions S."/>
        </authorList>
    </citation>
    <scope>NUCLEOTIDE SEQUENCE [LARGE SCALE GENOMIC DNA]</scope>
    <source>
        <strain evidence="13 14">DSM 21985</strain>
    </source>
</reference>
<evidence type="ECO:0000256" key="6">
    <source>
        <dbReference type="ARBA" id="ARBA00022692"/>
    </source>
</evidence>
<evidence type="ECO:0000256" key="1">
    <source>
        <dbReference type="ARBA" id="ARBA00004383"/>
    </source>
</evidence>
<keyword evidence="6 11" id="KW-0812">Transmembrane</keyword>
<evidence type="ECO:0000256" key="7">
    <source>
        <dbReference type="ARBA" id="ARBA00022927"/>
    </source>
</evidence>
<evidence type="ECO:0000256" key="3">
    <source>
        <dbReference type="ARBA" id="ARBA00022448"/>
    </source>
</evidence>
<comment type="subcellular location">
    <subcellularLocation>
        <location evidence="1">Cell inner membrane</location>
        <topology evidence="1">Single-pass membrane protein</topology>
        <orientation evidence="1">Periplasmic side</orientation>
    </subcellularLocation>
</comment>
<dbReference type="PROSITE" id="PS52015">
    <property type="entry name" value="TONB_CTD"/>
    <property type="match status" value="1"/>
</dbReference>
<dbReference type="PRINTS" id="PR01374">
    <property type="entry name" value="TONBPROTEIN"/>
</dbReference>
<feature type="compositionally biased region" description="Pro residues" evidence="10">
    <location>
        <begin position="70"/>
        <end position="81"/>
    </location>
</feature>
<keyword evidence="14" id="KW-1185">Reference proteome</keyword>
<keyword evidence="3" id="KW-0813">Transport</keyword>
<dbReference type="NCBIfam" id="TIGR01352">
    <property type="entry name" value="tonB_Cterm"/>
    <property type="match status" value="1"/>
</dbReference>
<proteinExistence type="inferred from homology"/>
<dbReference type="InterPro" id="IPR003538">
    <property type="entry name" value="TonB"/>
</dbReference>
<evidence type="ECO:0000256" key="10">
    <source>
        <dbReference type="SAM" id="MobiDB-lite"/>
    </source>
</evidence>
<gene>
    <name evidence="13" type="ORF">SAMN06265219_10280</name>
</gene>
<feature type="region of interest" description="Disordered" evidence="10">
    <location>
        <begin position="64"/>
        <end position="83"/>
    </location>
</feature>
<evidence type="ECO:0000313" key="13">
    <source>
        <dbReference type="EMBL" id="SMO42907.1"/>
    </source>
</evidence>
<evidence type="ECO:0000256" key="2">
    <source>
        <dbReference type="ARBA" id="ARBA00006555"/>
    </source>
</evidence>
<dbReference type="EMBL" id="FXTP01000002">
    <property type="protein sequence ID" value="SMO42907.1"/>
    <property type="molecule type" value="Genomic_DNA"/>
</dbReference>
<evidence type="ECO:0000256" key="8">
    <source>
        <dbReference type="ARBA" id="ARBA00022989"/>
    </source>
</evidence>
<dbReference type="Pfam" id="PF03544">
    <property type="entry name" value="TonB_C"/>
    <property type="match status" value="1"/>
</dbReference>
<evidence type="ECO:0000259" key="12">
    <source>
        <dbReference type="PROSITE" id="PS52015"/>
    </source>
</evidence>
<evidence type="ECO:0000256" key="5">
    <source>
        <dbReference type="ARBA" id="ARBA00022519"/>
    </source>
</evidence>
<dbReference type="GO" id="GO:0015891">
    <property type="term" value="P:siderophore transport"/>
    <property type="evidence" value="ECO:0007669"/>
    <property type="project" value="InterPro"/>
</dbReference>
<sequence>MNMKNKRKSPKADLRRSYTVLLEAGIILALLIMIVVVKVNIEDEPPKAVELDEQEVVEMEEVVQTKQVETPPPPPRPPVPVEVPNDEVIEDEVIDLDAELNMNQKMDLPPPPDDEADEEEDFFVVVEQMPKLKGGMAELQSNVKYPEMARRAGIEGRVTVQFIVNEEGEVENPRVVRGIGGGCDEEALKAVRQAEFEPGMQRGRPVRVQYSLSINFRLDN</sequence>
<dbReference type="Proteomes" id="UP000317557">
    <property type="component" value="Unassembled WGS sequence"/>
</dbReference>
<dbReference type="GO" id="GO:0098797">
    <property type="term" value="C:plasma membrane protein complex"/>
    <property type="evidence" value="ECO:0007669"/>
    <property type="project" value="TreeGrafter"/>
</dbReference>
<evidence type="ECO:0000313" key="14">
    <source>
        <dbReference type="Proteomes" id="UP000317557"/>
    </source>
</evidence>
<accession>A0A521B728</accession>